<dbReference type="OrthoDB" id="345640at2"/>
<dbReference type="InterPro" id="IPR006664">
    <property type="entry name" value="OMP_bac"/>
</dbReference>
<accession>A0A4P6KRA9</accession>
<gene>
    <name evidence="6" type="ORF">EWM63_00055</name>
</gene>
<name>A0A4P6KRA9_9BURK</name>
<dbReference type="SUPFAM" id="SSF103088">
    <property type="entry name" value="OmpA-like"/>
    <property type="match status" value="1"/>
</dbReference>
<sequence length="343" mass="37997">MHLSHIFPYNRDLSFDIPAMSLRTSALLSLSIAAVLSFPLAQAHGAPASKATTAVASTFNPDSVPVSTRPLPAFPYLDWPEKLQERERRGKTEDFDRAWFVAGNARHAAEGRVSRRSYYLSHAGLSQLAAVRNYEQALKELGAVRIDTVKPYSKDFPAEDAPERNRFIQKEFGIYGKSADYSTWLLRTPEKRIWFGLTVTSQQVRLTTLEEKPMERSIALTKADEMKAALDKQGFIALYINFDTDKAALRDDGKPAVDEIARLLKNNPGLKIAVEGHTDNSGDAKRNKALSEQRAATIVTALKGAGIEAARLKSAGFGADKPIADNRTEDGRARNRRVELVKL</sequence>
<evidence type="ECO:0000259" key="5">
    <source>
        <dbReference type="PROSITE" id="PS51123"/>
    </source>
</evidence>
<organism evidence="6 7">
    <name type="scientific">Pseudoduganella lutea</name>
    <dbReference type="NCBI Taxonomy" id="321985"/>
    <lineage>
        <taxon>Bacteria</taxon>
        <taxon>Pseudomonadati</taxon>
        <taxon>Pseudomonadota</taxon>
        <taxon>Betaproteobacteria</taxon>
        <taxon>Burkholderiales</taxon>
        <taxon>Oxalobacteraceae</taxon>
        <taxon>Telluria group</taxon>
        <taxon>Pseudoduganella</taxon>
    </lineage>
</organism>
<evidence type="ECO:0000256" key="2">
    <source>
        <dbReference type="ARBA" id="ARBA00023136"/>
    </source>
</evidence>
<evidence type="ECO:0000313" key="6">
    <source>
        <dbReference type="EMBL" id="QBE61601.1"/>
    </source>
</evidence>
<dbReference type="InterPro" id="IPR050330">
    <property type="entry name" value="Bact_OuterMem_StrucFunc"/>
</dbReference>
<dbReference type="InterPro" id="IPR006665">
    <property type="entry name" value="OmpA-like"/>
</dbReference>
<comment type="subcellular location">
    <subcellularLocation>
        <location evidence="1">Cell outer membrane</location>
    </subcellularLocation>
</comment>
<dbReference type="Gene3D" id="3.30.1330.60">
    <property type="entry name" value="OmpA-like domain"/>
    <property type="match status" value="1"/>
</dbReference>
<dbReference type="GO" id="GO:0009279">
    <property type="term" value="C:cell outer membrane"/>
    <property type="evidence" value="ECO:0007669"/>
    <property type="project" value="UniProtKB-SubCell"/>
</dbReference>
<keyword evidence="7" id="KW-1185">Reference proteome</keyword>
<evidence type="ECO:0000256" key="1">
    <source>
        <dbReference type="ARBA" id="ARBA00004442"/>
    </source>
</evidence>
<dbReference type="PANTHER" id="PTHR30329:SF21">
    <property type="entry name" value="LIPOPROTEIN YIAD-RELATED"/>
    <property type="match status" value="1"/>
</dbReference>
<evidence type="ECO:0000256" key="4">
    <source>
        <dbReference type="PROSITE-ProRule" id="PRU00473"/>
    </source>
</evidence>
<dbReference type="CDD" id="cd07185">
    <property type="entry name" value="OmpA_C-like"/>
    <property type="match status" value="1"/>
</dbReference>
<keyword evidence="2 4" id="KW-0472">Membrane</keyword>
<dbReference type="Proteomes" id="UP000290637">
    <property type="component" value="Chromosome"/>
</dbReference>
<evidence type="ECO:0000313" key="7">
    <source>
        <dbReference type="Proteomes" id="UP000290637"/>
    </source>
</evidence>
<dbReference type="InterPro" id="IPR036737">
    <property type="entry name" value="OmpA-like_sf"/>
</dbReference>
<protein>
    <submittedName>
        <fullName evidence="6">OmpA family protein</fullName>
    </submittedName>
</protein>
<dbReference type="PROSITE" id="PS51123">
    <property type="entry name" value="OMPA_2"/>
    <property type="match status" value="1"/>
</dbReference>
<proteinExistence type="predicted"/>
<dbReference type="KEGG" id="plue:EWM63_00055"/>
<reference evidence="6 7" key="1">
    <citation type="submission" date="2019-02" db="EMBL/GenBank/DDBJ databases">
        <title>Draft Genome Sequences of Six Type Strains of the Genus Massilia.</title>
        <authorList>
            <person name="Miess H."/>
            <person name="Frediansyhah A."/>
            <person name="Gross H."/>
        </authorList>
    </citation>
    <scope>NUCLEOTIDE SEQUENCE [LARGE SCALE GENOMIC DNA]</scope>
    <source>
        <strain evidence="6 7">DSM 17473</strain>
    </source>
</reference>
<dbReference type="PANTHER" id="PTHR30329">
    <property type="entry name" value="STATOR ELEMENT OF FLAGELLAR MOTOR COMPLEX"/>
    <property type="match status" value="1"/>
</dbReference>
<dbReference type="PRINTS" id="PR01021">
    <property type="entry name" value="OMPADOMAIN"/>
</dbReference>
<keyword evidence="3" id="KW-0998">Cell outer membrane</keyword>
<dbReference type="EMBL" id="CP035913">
    <property type="protein sequence ID" value="QBE61601.1"/>
    <property type="molecule type" value="Genomic_DNA"/>
</dbReference>
<dbReference type="AlphaFoldDB" id="A0A4P6KRA9"/>
<evidence type="ECO:0000256" key="3">
    <source>
        <dbReference type="ARBA" id="ARBA00023237"/>
    </source>
</evidence>
<dbReference type="Pfam" id="PF00691">
    <property type="entry name" value="OmpA"/>
    <property type="match status" value="1"/>
</dbReference>
<feature type="domain" description="OmpA-like" evidence="5">
    <location>
        <begin position="229"/>
        <end position="343"/>
    </location>
</feature>